<dbReference type="RefSeq" id="WP_194556079.1">
    <property type="nucleotide sequence ID" value="NZ_JADKMY010000001.1"/>
</dbReference>
<evidence type="ECO:0000256" key="1">
    <source>
        <dbReference type="ARBA" id="ARBA00023015"/>
    </source>
</evidence>
<proteinExistence type="predicted"/>
<feature type="region of interest" description="Disordered" evidence="3">
    <location>
        <begin position="79"/>
        <end position="99"/>
    </location>
</feature>
<comment type="caution">
    <text evidence="4">The sequence shown here is derived from an EMBL/GenBank/DDBJ whole genome shotgun (WGS) entry which is preliminary data.</text>
</comment>
<organism evidence="4 5">
    <name type="scientific">Corynebacterium suicordis DSM 45110</name>
    <dbReference type="NCBI Taxonomy" id="1121369"/>
    <lineage>
        <taxon>Bacteria</taxon>
        <taxon>Bacillati</taxon>
        <taxon>Actinomycetota</taxon>
        <taxon>Actinomycetes</taxon>
        <taxon>Mycobacteriales</taxon>
        <taxon>Corynebacteriaceae</taxon>
        <taxon>Corynebacterium</taxon>
    </lineage>
</organism>
<dbReference type="InterPro" id="IPR041916">
    <property type="entry name" value="Anti_sigma_zinc_sf"/>
</dbReference>
<sequence length="124" mass="14178">MVSHIDETDTQLSVEHLSLEAIAALADGELSRRAEHRAKVHIVHCEQCRAQVTKQREASERLRENCEVKASGSLIERLSRIPENTDQESRPHQFGVDGCRRPETFIDGVDLLLRKMHKAQRRSK</sequence>
<gene>
    <name evidence="4" type="ORF">IRY30_04040</name>
</gene>
<evidence type="ECO:0000313" key="5">
    <source>
        <dbReference type="Proteomes" id="UP000635902"/>
    </source>
</evidence>
<dbReference type="Gene3D" id="1.10.10.1320">
    <property type="entry name" value="Anti-sigma factor, zinc-finger domain"/>
    <property type="match status" value="1"/>
</dbReference>
<keyword evidence="2" id="KW-0804">Transcription</keyword>
<dbReference type="EMBL" id="JADKMY010000001">
    <property type="protein sequence ID" value="MBF4553253.1"/>
    <property type="molecule type" value="Genomic_DNA"/>
</dbReference>
<evidence type="ECO:0000313" key="4">
    <source>
        <dbReference type="EMBL" id="MBF4553253.1"/>
    </source>
</evidence>
<evidence type="ECO:0000256" key="3">
    <source>
        <dbReference type="SAM" id="MobiDB-lite"/>
    </source>
</evidence>
<accession>A0ABR9ZJT6</accession>
<protein>
    <submittedName>
        <fullName evidence="4">Anti-sigma factor</fullName>
    </submittedName>
</protein>
<dbReference type="Proteomes" id="UP000635902">
    <property type="component" value="Unassembled WGS sequence"/>
</dbReference>
<evidence type="ECO:0000256" key="2">
    <source>
        <dbReference type="ARBA" id="ARBA00023163"/>
    </source>
</evidence>
<name>A0ABR9ZJT6_9CORY</name>
<keyword evidence="1" id="KW-0805">Transcription regulation</keyword>
<reference evidence="4 5" key="1">
    <citation type="submission" date="2020-10" db="EMBL/GenBank/DDBJ databases">
        <title>Novel species in genus Corynebacterium.</title>
        <authorList>
            <person name="Zhang G."/>
        </authorList>
    </citation>
    <scope>NUCLEOTIDE SEQUENCE [LARGE SCALE GENOMIC DNA]</scope>
    <source>
        <strain evidence="4 5">DSM 45110</strain>
    </source>
</reference>
<keyword evidence="5" id="KW-1185">Reference proteome</keyword>